<dbReference type="Gene3D" id="2.160.20.10">
    <property type="entry name" value="Single-stranded right-handed beta-helix, Pectin lyase-like"/>
    <property type="match status" value="1"/>
</dbReference>
<name>A0ABM7A1X4_9CAUL</name>
<dbReference type="RefSeq" id="WP_123170777.1">
    <property type="nucleotide sequence ID" value="NZ_CP026100.1"/>
</dbReference>
<dbReference type="InterPro" id="IPR050909">
    <property type="entry name" value="Bact_Autotransporter_VF"/>
</dbReference>
<dbReference type="NCBIfam" id="TIGR01901">
    <property type="entry name" value="adhes_NPXG"/>
    <property type="match status" value="1"/>
</dbReference>
<dbReference type="Proteomes" id="UP000281192">
    <property type="component" value="Chromosome"/>
</dbReference>
<proteinExistence type="predicted"/>
<dbReference type="Pfam" id="PF05860">
    <property type="entry name" value="TPS"/>
    <property type="match status" value="1"/>
</dbReference>
<dbReference type="PANTHER" id="PTHR12338:SF5">
    <property type="entry name" value="ANTIGEN 43-RELATED"/>
    <property type="match status" value="1"/>
</dbReference>
<accession>A0ABM7A1X4</accession>
<gene>
    <name evidence="2" type="ORF">C1707_18860</name>
</gene>
<organism evidence="2 3">
    <name type="scientific">Caulobacter flavus</name>
    <dbReference type="NCBI Taxonomy" id="1679497"/>
    <lineage>
        <taxon>Bacteria</taxon>
        <taxon>Pseudomonadati</taxon>
        <taxon>Pseudomonadota</taxon>
        <taxon>Alphaproteobacteria</taxon>
        <taxon>Caulobacterales</taxon>
        <taxon>Caulobacteraceae</taxon>
        <taxon>Caulobacter</taxon>
    </lineage>
</organism>
<feature type="domain" description="Filamentous haemagglutinin FhaB/tRNA nuclease CdiA-like TPS" evidence="1">
    <location>
        <begin position="134"/>
        <end position="265"/>
    </location>
</feature>
<evidence type="ECO:0000313" key="2">
    <source>
        <dbReference type="EMBL" id="AYV48158.1"/>
    </source>
</evidence>
<keyword evidence="3" id="KW-1185">Reference proteome</keyword>
<protein>
    <recommendedName>
        <fullName evidence="1">Filamentous haemagglutinin FhaB/tRNA nuclease CdiA-like TPS domain-containing protein</fullName>
    </recommendedName>
</protein>
<evidence type="ECO:0000313" key="3">
    <source>
        <dbReference type="Proteomes" id="UP000281192"/>
    </source>
</evidence>
<dbReference type="PANTHER" id="PTHR12338">
    <property type="entry name" value="AUTOTRANSPORTER"/>
    <property type="match status" value="1"/>
</dbReference>
<dbReference type="EMBL" id="CP026100">
    <property type="protein sequence ID" value="AYV48158.1"/>
    <property type="molecule type" value="Genomic_DNA"/>
</dbReference>
<reference evidence="2 3" key="1">
    <citation type="submission" date="2018-01" db="EMBL/GenBank/DDBJ databases">
        <title>Complete genome sequence of Caulobacter flavus RHGG3.</title>
        <authorList>
            <person name="Yang E."/>
        </authorList>
    </citation>
    <scope>NUCLEOTIDE SEQUENCE [LARGE SCALE GENOMIC DNA]</scope>
    <source>
        <strain evidence="2 3">RHGG3</strain>
    </source>
</reference>
<dbReference type="InterPro" id="IPR011050">
    <property type="entry name" value="Pectin_lyase_fold/virulence"/>
</dbReference>
<dbReference type="SMART" id="SM00912">
    <property type="entry name" value="Haemagg_act"/>
    <property type="match status" value="1"/>
</dbReference>
<dbReference type="InterPro" id="IPR008638">
    <property type="entry name" value="FhaB/CdiA-like_TPS"/>
</dbReference>
<dbReference type="SUPFAM" id="SSF51126">
    <property type="entry name" value="Pectin lyase-like"/>
    <property type="match status" value="1"/>
</dbReference>
<evidence type="ECO:0000259" key="1">
    <source>
        <dbReference type="SMART" id="SM00912"/>
    </source>
</evidence>
<dbReference type="InterPro" id="IPR012334">
    <property type="entry name" value="Pectin_lyas_fold"/>
</dbReference>
<sequence>MTAHNTHGDAGVRRARSQLLGGASLVAFIALGGGAWAQVASLRGAASLPAATGAGAPSVAVPVVPGLSTGGQSAAAQAAAARALRNASKAQQAVTLAAQAQAAARQASGGAAVPNGLAPGGLAPVANPTTKNTGLGLSLWTGAQLPTQTTKADGSVQVDVKQTDSRAVLSWETFNVGAQTTLNFDQSQNGVAKPDWVVLNRVVGQLDPATGMRTGAAAAPSQILGSIKAQGTVLVINQNGVIFGKNAQINTGSLLASTLEIGRQTRTLNATTQTLTLADRNEEFLNFGLLGAASQVTAGQAAADTLSAQQIALTVNETRLEGAITVEAGAQITAAAGGYVILAGPKITNGGTLLADRGQVSLAAGRTVRLEASTGAAGSATPDIRGLKVSTGVDDSYASALYVENRGIIQSTEGYASLMAARGGAVINSGVITATTSVARNGYVELQGGQIRLAPSSVIAITPDDDGTIPQDFKSLSDFKTSRITIGDATSAVEMASGSLIYAPSAKVGVGAAPGIDTTYLDQAGNTSAGSRIFIDSGATIDVSGLKNVLISSSRNSVTISPVKGNELADTPALRNSFLSGATLYLDPRLSGVRDDGFAWIGSPLVSAASYAQQVGITASELMTKGGDITLGTAVTPAAGGVARASDVIVKSGAQIDISGGWVNYQAGMVRTTKLVDVSGAIVDISQADPNGVYVGIYSGFIHNQPRFNEARTYANPLLTGARYQDGYSEGRDAGSLTIKTSQPLLEGTVYADAFPGLLQRQEAQVGTGKTTIYGDQRRLQAAASQLPVGGLLSIQELGLVNGSSTVSGGGDIRIVDGASPILGGGLSYGGSVSVDGAGNLVIPTRAEESLPAPEVRKTLTLGADTLAEMGLGQLNLTTSGSLTVEKDADVVMTPGGVFSAATGGKITIDGSITAASGLIDLTTYGLGSIFETKTAKPGDYDIVVNGSLSTAGLWINDYGTTGEALRGSAYTDGGKVSLNVAARKLLYPATSNAASPAANVDLSGSILLDGERSLIDVSGGGYVTSDGALVLTAKGGDVSLTNDTTYFQIGYNPVGTPSDGGWPGIRLDGLPTTLNPDAMNAKVSIGQGVIRGHGFGGGGTFSLTTPAIAFGQGRALTGTNLDLDFFSASGFANYDIKSYGTSLTPNTLSGLGGYNAVLSTQTLTIGAGQSLNLSQSRYTIRPTTAQTAALMGLKSGGRVSDVLTASVPTEAWDQLGVNLTFGGLVELKVAQGGQIVGAAGSTIGASKILSQGTIRLHGGKVVQNATLPNFYVGTTATPAVAVRDLSEVFSTRADGTVDPNAMSKIDPRRTNAQVARGPIYLLGALDADVGVQLDAGSVTDLSGVSIRNPYASAVTNGRQIVTGRVWNGGALLTATAKGDVGTIVGVAPPIGGSSPYSNSTTQPSLREDVVGLALNAAKGAVIDISGASDVYDQPTAFGTYAATEQWSNGGTLSLGTGGVIAGATIRAEGGAAQAAGGVLAMTDLVLTGDAAAAPARNTLTAQAIETAGFDTLVVQGSLRGEGDVNLRLGSAFYLTSKTWDGVTPLTDAAYRQSLSPIVGATGNLRIEAAYVSLGGAFQGLSTPAVGVAGDGQVTFDAKLMDVGGAVLFDRSVARTRFNVAGDLRFTGVSPYETVFALPGTSPAPSLAGHLAVNGDLSLVAGQVYATTGSTYAVSSTAGDGLIAIGRSSAATASTPYSAGSNLSFQAASIVQGGVLRAPLGTLTLGAQTAMVRNGATFAPATGSVVLADGGLTSVSADGLSIPYGVTTDQKEYYFNPVSAQPLTGPPTGVLNLAGRDIVTQSGATVRLTGGGDVYAYEFIPGVGGSRDVLSQYNPDAFSGNGGYQYADRRQVYAIVPGLSDAAVAPFDPIYSANYGDLYGASAVGKRVYLSGGPNFAAGWYTLLPAQYATLPGGMRVVEATGLNAAPGVAQTRRDGSVLVSGRYGGLNGQEDSQLRMFAVDSQTVLRSYSNIALTSATLAFSDQAQKAGTVAPRLPTDAARLTIQPIDSLTLAGTFETAPAAGGRGAQADISGSNIVIVSEIGAPSAGQIQLDADQLSNLNVDSLLIGGSRIENADGTTSIRASATSIKVANNASHALAAPDILLAVDNGGSIVLDDDAAIVARGSTSDARTGAYLVDGSASDLSGKGALVRVSNGPARAVTRTNLDAGADTATLHIGAATLSGASVLLNSSHDLTINPLANLSAVDLGLGAAEMHFAENGANLRGLVITSRLASALGAAKRLTLSTPSAIDFASGSYAFGDLVLDAGGLAVAPDAASVKLTAGTLTLANSHAKLAGCNAACGSARLSIEAASLVFGSGDVQVLGAGGGVSLSARDGLFYQGRGSLTVGAARLTISAPLIADRAVSTGSGVKAVIPSLALISTGAVNILGGGGAVTLPEGVAGATLAIEGATINVAQARLRASAGVLKLTAQNDLTIGAGAVLATPGYVKSFGDAADPYLVYASGGALTLTSVAGDIDLAAGSTLSVGGGVGEAGDLTLNAAKGAVRFGGVLEAKAPGKGAGFFLNQGGAFDLATFQTVTNGAFTGHVAIQTGTGDLTLAAGQTLKADNLYLTADGGRVDVGGTIDVSGVNGGDVRLIGADGVILRGGSKIDARAAGYGDDATRVAEGGSVLIGTVGTGGIRVEAGASIDVGAARDQARLVETRENGVTNYRLVEADRGGSLTLRAPVIGPDGAQTVNIAFAGVVTGADSVTVEGYKAYDLGDIAAGGQFSGVTVGNGVATLDLAASGKPNFLSDTSAGALADFIRRFDISAAYGQLGGLASGANFHARPGVELNYAGDIVLASNWNLAAGVVDVSGAVSAGLMAAHPSIAGAYYVKPGSEGDLLAGFTDMTYRVGGKASGEAGALTLRAGGDLTLKGSITDGYFTFGDQTDPAYLNTAVGAGSRVYNGSLTGTCVGSCATVGAYTPAGSPTNVISVTFPGAAALGSQLAATGNPAPYRAAANSAAAQGSGPSGAGDPIASADLFPLIDTGNGQQAVQSWSYQLVAGAARDPSGRFSADTTRVQAGSDASLTVDGRGAYSYGGVTGTNSFSDSLLFGTTNGQRVTAEAWLQAQLAANPAFTTNSYTRITFSAAPAAVQSFLSQNARAYFAQYPGRYTLSGPANAPTGVSTTLELAAGFLKLAAGSWSTLKTSYTPPRSTTTPPVTTVQTAALIRTGTGSIGLAAAGDIDLRNGATPVYRNLSTGAETTAASGYQVGGAAVYTAGARVRPALVTVIDPTTGETLLLDPSAYSQPDPRLTNYAYGSGTGASPGLKGLLEAETVYADGGGDVTLTAGRDVLSRRDAYTAAWIGAGANAVRGLTFVGSMTQPWRVGEVGRITDIRINNKLFSEGLGTLGGGDIRVSAGGQVVDLTVAADTTVTTADVSGQTGKALITYGGGDVSMKVGGDLLGGRIDIARGTATSSSAATSPPPA</sequence>